<evidence type="ECO:0000256" key="2">
    <source>
        <dbReference type="ARBA" id="ARBA00009949"/>
    </source>
</evidence>
<keyword evidence="5" id="KW-0809">Transit peptide</keyword>
<proteinExistence type="inferred from homology"/>
<dbReference type="VEuPathDB" id="FungiDB:DNF11_1062"/>
<evidence type="ECO:0000313" key="11">
    <source>
        <dbReference type="EMBL" id="AYO42012.1"/>
    </source>
</evidence>
<dbReference type="STRING" id="425264.A0A3G2S3Y6"/>
<sequence length="265" mass="29139">MTTTAPAFTSAQRQRAAALYRSLIRTTRDLFQGDQRALLAAHQETRNRFLAAKNERDAAKIDENLDMGEQVNYLLKHNVVQGVSEPESGSTYKLRFTEHTELGSNDTIKHTRPAPTLSEIERTKGKRGTSVRAFSTGRRVLAAAGDDSGSIPRPVPRFPGIVILSDGSAVRMTTTSPRHITRTTRDFTNHPLWNPMSGGRGEGDVDDDMGRLGWFRRRFADAGAGEAQKPSVTFDESDLSWMSGGREARPGAAIQTRKGKGKGKK</sequence>
<dbReference type="InterPro" id="IPR050435">
    <property type="entry name" value="MZM1/LYRM7"/>
</dbReference>
<evidence type="ECO:0000259" key="10">
    <source>
        <dbReference type="Pfam" id="PF05347"/>
    </source>
</evidence>
<comment type="subunit">
    <text evidence="3">Interacts with RIP1.</text>
</comment>
<protein>
    <recommendedName>
        <fullName evidence="4">Mitochondrial zinc maintenance protein 1, mitochondrial</fullName>
    </recommendedName>
</protein>
<dbReference type="CDD" id="cd20267">
    <property type="entry name" value="Complex1_LYR_LYRM7"/>
    <property type="match status" value="1"/>
</dbReference>
<keyword evidence="7" id="KW-0143">Chaperone</keyword>
<evidence type="ECO:0000256" key="5">
    <source>
        <dbReference type="ARBA" id="ARBA00022946"/>
    </source>
</evidence>
<dbReference type="PANTHER" id="PTHR46749:SF1">
    <property type="entry name" value="COMPLEX III ASSEMBLY FACTOR LYRM7"/>
    <property type="match status" value="1"/>
</dbReference>
<evidence type="ECO:0000256" key="4">
    <source>
        <dbReference type="ARBA" id="ARBA00015108"/>
    </source>
</evidence>
<accession>A0A3G2S3Y6</accession>
<evidence type="ECO:0000256" key="3">
    <source>
        <dbReference type="ARBA" id="ARBA00011589"/>
    </source>
</evidence>
<name>A0A3G2S3Y6_MALR7</name>
<keyword evidence="6" id="KW-0496">Mitochondrion</keyword>
<dbReference type="Gene3D" id="6.20.130.10">
    <property type="match status" value="1"/>
</dbReference>
<organism evidence="11 12">
    <name type="scientific">Malassezia restricta (strain ATCC 96810 / NBRC 103918 / CBS 7877)</name>
    <name type="common">Seborrheic dermatitis infection agent</name>
    <dbReference type="NCBI Taxonomy" id="425264"/>
    <lineage>
        <taxon>Eukaryota</taxon>
        <taxon>Fungi</taxon>
        <taxon>Dikarya</taxon>
        <taxon>Basidiomycota</taxon>
        <taxon>Ustilaginomycotina</taxon>
        <taxon>Malasseziomycetes</taxon>
        <taxon>Malasseziales</taxon>
        <taxon>Malasseziaceae</taxon>
        <taxon>Malassezia</taxon>
    </lineage>
</organism>
<evidence type="ECO:0000256" key="1">
    <source>
        <dbReference type="ARBA" id="ARBA00004305"/>
    </source>
</evidence>
<dbReference type="EMBL" id="CP033149">
    <property type="protein sequence ID" value="AYO42012.1"/>
    <property type="molecule type" value="Genomic_DNA"/>
</dbReference>
<comment type="function">
    <text evidence="8">Assembly factor required for Rieske Fe-S protein RIP1 incorporation into the cytochrome b-c1 (CIII) complex. Functions as a chaperone, binding to this subunit within the mitochondrial matrix and stabilizing it prior to its translocation and insertion into the late CIII dimeric intermediate within the mitochondrial inner membrane. Modulates the mitochondrial matrix zinc pool.</text>
</comment>
<dbReference type="InterPro" id="IPR008011">
    <property type="entry name" value="Complex1_LYR_dom"/>
</dbReference>
<comment type="similarity">
    <text evidence="2">Belongs to the complex I LYR family. MZM1 subfamily.</text>
</comment>
<keyword evidence="12" id="KW-1185">Reference proteome</keyword>
<reference evidence="11 12" key="1">
    <citation type="submission" date="2018-10" db="EMBL/GenBank/DDBJ databases">
        <title>Complete genome sequence of Malassezia restricta CBS 7877.</title>
        <authorList>
            <person name="Morand S.C."/>
            <person name="Bertignac M."/>
            <person name="Iltis A."/>
            <person name="Kolder I."/>
            <person name="Pirovano W."/>
            <person name="Jourdain R."/>
            <person name="Clavaud C."/>
        </authorList>
    </citation>
    <scope>NUCLEOTIDE SEQUENCE [LARGE SCALE GENOMIC DNA]</scope>
    <source>
        <strain evidence="11 12">CBS 7877</strain>
    </source>
</reference>
<dbReference type="PANTHER" id="PTHR46749">
    <property type="entry name" value="COMPLEX III ASSEMBLY FACTOR LYRM7"/>
    <property type="match status" value="1"/>
</dbReference>
<gene>
    <name evidence="11" type="primary">MZM1</name>
    <name evidence="11" type="ORF">DNF11_1062</name>
</gene>
<feature type="region of interest" description="Disordered" evidence="9">
    <location>
        <begin position="186"/>
        <end position="205"/>
    </location>
</feature>
<feature type="domain" description="Complex 1 LYR protein" evidence="10">
    <location>
        <begin position="15"/>
        <end position="69"/>
    </location>
</feature>
<evidence type="ECO:0000313" key="12">
    <source>
        <dbReference type="Proteomes" id="UP000269793"/>
    </source>
</evidence>
<dbReference type="Pfam" id="PF05347">
    <property type="entry name" value="Complex1_LYR"/>
    <property type="match status" value="1"/>
</dbReference>
<evidence type="ECO:0000256" key="8">
    <source>
        <dbReference type="ARBA" id="ARBA00025268"/>
    </source>
</evidence>
<evidence type="ECO:0000256" key="9">
    <source>
        <dbReference type="SAM" id="MobiDB-lite"/>
    </source>
</evidence>
<evidence type="ECO:0000256" key="6">
    <source>
        <dbReference type="ARBA" id="ARBA00023128"/>
    </source>
</evidence>
<dbReference type="GO" id="GO:0005759">
    <property type="term" value="C:mitochondrial matrix"/>
    <property type="evidence" value="ECO:0007669"/>
    <property type="project" value="UniProtKB-SubCell"/>
</dbReference>
<dbReference type="Proteomes" id="UP000269793">
    <property type="component" value="Chromosome II"/>
</dbReference>
<dbReference type="GO" id="GO:0034551">
    <property type="term" value="P:mitochondrial respiratory chain complex III assembly"/>
    <property type="evidence" value="ECO:0007669"/>
    <property type="project" value="InterPro"/>
</dbReference>
<comment type="subcellular location">
    <subcellularLocation>
        <location evidence="1">Mitochondrion matrix</location>
    </subcellularLocation>
</comment>
<feature type="region of interest" description="Disordered" evidence="9">
    <location>
        <begin position="224"/>
        <end position="265"/>
    </location>
</feature>
<dbReference type="InterPro" id="IPR045298">
    <property type="entry name" value="Complex1_LYR_LYRM7"/>
</dbReference>
<dbReference type="GO" id="GO:0044183">
    <property type="term" value="F:protein folding chaperone"/>
    <property type="evidence" value="ECO:0007669"/>
    <property type="project" value="TreeGrafter"/>
</dbReference>
<dbReference type="AlphaFoldDB" id="A0A3G2S3Y6"/>
<evidence type="ECO:0000256" key="7">
    <source>
        <dbReference type="ARBA" id="ARBA00023186"/>
    </source>
</evidence>
<dbReference type="OrthoDB" id="5587740at2759"/>